<feature type="transmembrane region" description="Helical" evidence="2">
    <location>
        <begin position="439"/>
        <end position="463"/>
    </location>
</feature>
<feature type="compositionally biased region" description="Acidic residues" evidence="1">
    <location>
        <begin position="386"/>
        <end position="406"/>
    </location>
</feature>
<dbReference type="EMBL" id="JANTQA010000070">
    <property type="protein sequence ID" value="KAJ3425819.1"/>
    <property type="molecule type" value="Genomic_DNA"/>
</dbReference>
<feature type="region of interest" description="Disordered" evidence="1">
    <location>
        <begin position="256"/>
        <end position="324"/>
    </location>
</feature>
<keyword evidence="2" id="KW-1133">Transmembrane helix</keyword>
<feature type="compositionally biased region" description="Basic residues" evidence="1">
    <location>
        <begin position="199"/>
        <end position="210"/>
    </location>
</feature>
<feature type="compositionally biased region" description="Low complexity" evidence="1">
    <location>
        <begin position="291"/>
        <end position="300"/>
    </location>
</feature>
<keyword evidence="2" id="KW-0472">Membrane</keyword>
<dbReference type="Proteomes" id="UP001146793">
    <property type="component" value="Unassembled WGS sequence"/>
</dbReference>
<organism evidence="3 4">
    <name type="scientific">Anaeramoeba flamelloides</name>
    <dbReference type="NCBI Taxonomy" id="1746091"/>
    <lineage>
        <taxon>Eukaryota</taxon>
        <taxon>Metamonada</taxon>
        <taxon>Anaeramoebidae</taxon>
        <taxon>Anaeramoeba</taxon>
    </lineage>
</organism>
<accession>A0AAV7Y8H5</accession>
<keyword evidence="2" id="KW-0812">Transmembrane</keyword>
<feature type="region of interest" description="Disordered" evidence="1">
    <location>
        <begin position="386"/>
        <end position="409"/>
    </location>
</feature>
<evidence type="ECO:0000313" key="4">
    <source>
        <dbReference type="Proteomes" id="UP001146793"/>
    </source>
</evidence>
<proteinExistence type="predicted"/>
<reference evidence="3" key="1">
    <citation type="submission" date="2022-08" db="EMBL/GenBank/DDBJ databases">
        <title>Novel sulphate-reducing endosymbionts in the free-living metamonad Anaeramoeba.</title>
        <authorList>
            <person name="Jerlstrom-Hultqvist J."/>
            <person name="Cepicka I."/>
            <person name="Gallot-Lavallee L."/>
            <person name="Salas-Leiva D."/>
            <person name="Curtis B.A."/>
            <person name="Zahonova K."/>
            <person name="Pipaliya S."/>
            <person name="Dacks J."/>
            <person name="Roger A.J."/>
        </authorList>
    </citation>
    <scope>NUCLEOTIDE SEQUENCE</scope>
    <source>
        <strain evidence="3">Busselton2</strain>
    </source>
</reference>
<feature type="compositionally biased region" description="Acidic residues" evidence="1">
    <location>
        <begin position="256"/>
        <end position="266"/>
    </location>
</feature>
<feature type="compositionally biased region" description="Basic residues" evidence="1">
    <location>
        <begin position="145"/>
        <end position="157"/>
    </location>
</feature>
<gene>
    <name evidence="3" type="ORF">M0812_28265</name>
</gene>
<feature type="compositionally biased region" description="Polar residues" evidence="1">
    <location>
        <begin position="304"/>
        <end position="324"/>
    </location>
</feature>
<evidence type="ECO:0000256" key="1">
    <source>
        <dbReference type="SAM" id="MobiDB-lite"/>
    </source>
</evidence>
<feature type="compositionally biased region" description="Basic and acidic residues" evidence="1">
    <location>
        <begin position="90"/>
        <end position="100"/>
    </location>
</feature>
<evidence type="ECO:0000256" key="2">
    <source>
        <dbReference type="SAM" id="Phobius"/>
    </source>
</evidence>
<feature type="compositionally biased region" description="Basic and acidic residues" evidence="1">
    <location>
        <begin position="211"/>
        <end position="227"/>
    </location>
</feature>
<feature type="region of interest" description="Disordered" evidence="1">
    <location>
        <begin position="65"/>
        <end position="227"/>
    </location>
</feature>
<protein>
    <submittedName>
        <fullName evidence="3">Late embryogenesis abundant (Lea) hydroxyproline-rich glycoprotein family</fullName>
    </submittedName>
</protein>
<comment type="caution">
    <text evidence="3">The sequence shown here is derived from an EMBL/GenBank/DDBJ whole genome shotgun (WGS) entry which is preliminary data.</text>
</comment>
<dbReference type="AlphaFoldDB" id="A0AAV7Y8H5"/>
<sequence length="466" mass="54592">MNNNEILSVRIPHKTKKARLIALLGNEGIKLPLKTPHRKVVRAFKKKQEEIKKQIKNLKPEIINIDSDSESEEEVVKKETIQKKTKKNKKETVETKKDIKTQTNKKEKKKPKPIIEEETETEQQEEKQNVEGQEELEKEEEMKKEKKKKKKKKKKKEKEKEKDKEKEKEKLEVEQKNIPIASPEMPQIKKNNKGEEKSKKKQKKFPKERKKTKEEIQTNRKLNFEETTKKNSIMEKIFNTKNSSTEKKRSLDQLDEFSDLGSDSEESAISLNATPTADNLHILKQRRTISKNKNNESVNKSHTKSSYNSADKTQNRGYVDNSNETTELAYNVTEIKNRSEADIFPNINHVNWDPNDEIEEGSNHLVTVDNGDQNYSDPQREQEIVYEEEDDDEDDDDDDNDEEEELQQTYVPNRVFLHQASQNSNILDKVLNSQIDPCVYSVFIIVIFLLLCFFVLPILLNWLKQI</sequence>
<feature type="compositionally biased region" description="Polar residues" evidence="1">
    <location>
        <begin position="267"/>
        <end position="277"/>
    </location>
</feature>
<evidence type="ECO:0000313" key="3">
    <source>
        <dbReference type="EMBL" id="KAJ3425819.1"/>
    </source>
</evidence>
<feature type="compositionally biased region" description="Basic and acidic residues" evidence="1">
    <location>
        <begin position="158"/>
        <end position="175"/>
    </location>
</feature>
<name>A0AAV7Y8H5_9EUKA</name>